<dbReference type="EMBL" id="CM042890">
    <property type="protein sequence ID" value="KAI4312301.1"/>
    <property type="molecule type" value="Genomic_DNA"/>
</dbReference>
<organism evidence="1 2">
    <name type="scientific">Melastoma candidum</name>
    <dbReference type="NCBI Taxonomy" id="119954"/>
    <lineage>
        <taxon>Eukaryota</taxon>
        <taxon>Viridiplantae</taxon>
        <taxon>Streptophyta</taxon>
        <taxon>Embryophyta</taxon>
        <taxon>Tracheophyta</taxon>
        <taxon>Spermatophyta</taxon>
        <taxon>Magnoliopsida</taxon>
        <taxon>eudicotyledons</taxon>
        <taxon>Gunneridae</taxon>
        <taxon>Pentapetalae</taxon>
        <taxon>rosids</taxon>
        <taxon>malvids</taxon>
        <taxon>Myrtales</taxon>
        <taxon>Melastomataceae</taxon>
        <taxon>Melastomatoideae</taxon>
        <taxon>Melastomateae</taxon>
        <taxon>Melastoma</taxon>
    </lineage>
</organism>
<evidence type="ECO:0000313" key="2">
    <source>
        <dbReference type="Proteomes" id="UP001057402"/>
    </source>
</evidence>
<evidence type="ECO:0000313" key="1">
    <source>
        <dbReference type="EMBL" id="KAI4312301.1"/>
    </source>
</evidence>
<name>A0ACB9LLQ4_9MYRT</name>
<reference evidence="2" key="1">
    <citation type="journal article" date="2023" name="Front. Plant Sci.">
        <title>Chromosomal-level genome assembly of Melastoma candidum provides insights into trichome evolution.</title>
        <authorList>
            <person name="Zhong Y."/>
            <person name="Wu W."/>
            <person name="Sun C."/>
            <person name="Zou P."/>
            <person name="Liu Y."/>
            <person name="Dai S."/>
            <person name="Zhou R."/>
        </authorList>
    </citation>
    <scope>NUCLEOTIDE SEQUENCE [LARGE SCALE GENOMIC DNA]</scope>
</reference>
<gene>
    <name evidence="1" type="ORF">MLD38_037126</name>
</gene>
<proteinExistence type="predicted"/>
<comment type="caution">
    <text evidence="1">The sequence shown here is derived from an EMBL/GenBank/DDBJ whole genome shotgun (WGS) entry which is preliminary data.</text>
</comment>
<keyword evidence="2" id="KW-1185">Reference proteome</keyword>
<accession>A0ACB9LLQ4</accession>
<sequence length="480" mass="53890">MRNQHAVCVPFQAQSHIGGMLKVAKILHHRGFFITFVNTEFNHRRLLRSGGLTSLEDIPGWRFASIPDGLPLTDADATQDIPAMCDSSRNFMSGPFTDLIAGLNKDTLESPRVSHIVSDGFSNFVTSPAAEKFGIPLIHLFTISACSLLALKHHRQFLEKCIKPMNGMRESNKIGYYGSEGTIDWIPGMKNMRPCDMPYFFGATNEEDDTFLHFVMDIMDQTGKADATMLLTFEKLESDALRALSRMIPNICGIGPLHVLLERIPQDESVSKHIHGNLWKEHVECLEWLDKKEPESVLYVNFGSVAFLTHEQLIELAMGVANSKHPFLWVLRSDLVNGETAILPSEFIEETKDRGFLSGWCPQEKVLNHPSVGGFLTHNGWNSTFESLSLGVPMICWPSLMDQQTNARYVCAEWKVGLEAGWENARRDKIEGVVRELLGSEKGRELKKRAMEWKRLAEEAVSPGGSSVKSLDEVFGRVRT</sequence>
<protein>
    <submittedName>
        <fullName evidence="1">Uncharacterized protein</fullName>
    </submittedName>
</protein>
<dbReference type="Proteomes" id="UP001057402">
    <property type="component" value="Chromosome 11"/>
</dbReference>